<reference evidence="1 2" key="1">
    <citation type="submission" date="2009-07" db="EMBL/GenBank/DDBJ databases">
        <authorList>
            <person name="Madupu R."/>
            <person name="Sebastian Y."/>
            <person name="Durkin A.S."/>
            <person name="Torralba M."/>
            <person name="Methe B."/>
            <person name="Sutton G.G."/>
            <person name="Strausberg R.L."/>
            <person name="Nelson K.E."/>
        </authorList>
    </citation>
    <scope>NUCLEOTIDE SEQUENCE [LARGE SCALE GENOMIC DNA]</scope>
    <source>
        <strain evidence="1 2">ATCC 35580</strain>
    </source>
</reference>
<name>C8PRR6_9SPIR</name>
<sequence length="176" mass="20851">MKRQDFSYIIKIITTEKFLQQSLFWKGGLCFSCGQCSACCRYDPGFVYLSPRDLQNLQTWASLERPVFIQKYCRWVPKGDGYEYLCLKELPNYDCILWNNGCIAYNYRPFQCSSYPFWDYLLENEQRWNANARSCSGINHGKRYSAEEIQDLLDTAKQFPVIRRKKTGESRNFTEN</sequence>
<dbReference type="Pfam" id="PF03692">
    <property type="entry name" value="CxxCxxCC"/>
    <property type="match status" value="1"/>
</dbReference>
<organism evidence="1 2">
    <name type="scientific">Treponema vincentii ATCC 35580</name>
    <dbReference type="NCBI Taxonomy" id="596324"/>
    <lineage>
        <taxon>Bacteria</taxon>
        <taxon>Pseudomonadati</taxon>
        <taxon>Spirochaetota</taxon>
        <taxon>Spirochaetia</taxon>
        <taxon>Spirochaetales</taxon>
        <taxon>Treponemataceae</taxon>
        <taxon>Treponema</taxon>
    </lineage>
</organism>
<evidence type="ECO:0000313" key="2">
    <source>
        <dbReference type="Proteomes" id="UP000004509"/>
    </source>
</evidence>
<dbReference type="Proteomes" id="UP000004509">
    <property type="component" value="Unassembled WGS sequence"/>
</dbReference>
<dbReference type="STRING" id="596324.TREVI0001_0049"/>
<dbReference type="PANTHER" id="PTHR35866">
    <property type="entry name" value="PUTATIVE-RELATED"/>
    <property type="match status" value="1"/>
</dbReference>
<dbReference type="PANTHER" id="PTHR35866:SF1">
    <property type="entry name" value="YKGJ FAMILY CYSTEINE CLUSTER PROTEIN"/>
    <property type="match status" value="1"/>
</dbReference>
<proteinExistence type="predicted"/>
<gene>
    <name evidence="1" type="ORF">TREVI0001_0049</name>
</gene>
<accession>C8PRR6</accession>
<dbReference type="EMBL" id="ACYH01000047">
    <property type="protein sequence ID" value="EEV19919.1"/>
    <property type="molecule type" value="Genomic_DNA"/>
</dbReference>
<dbReference type="eggNOG" id="COG0727">
    <property type="taxonomic scope" value="Bacteria"/>
</dbReference>
<protein>
    <recommendedName>
        <fullName evidence="3">Flagellin N-methylase</fullName>
    </recommendedName>
</protein>
<dbReference type="InterPro" id="IPR005358">
    <property type="entry name" value="Puta_zinc/iron-chelating_dom"/>
</dbReference>
<evidence type="ECO:0000313" key="1">
    <source>
        <dbReference type="EMBL" id="EEV19919.1"/>
    </source>
</evidence>
<dbReference type="AlphaFoldDB" id="C8PRR6"/>
<comment type="caution">
    <text evidence="1">The sequence shown here is derived from an EMBL/GenBank/DDBJ whole genome shotgun (WGS) entry which is preliminary data.</text>
</comment>
<evidence type="ECO:0008006" key="3">
    <source>
        <dbReference type="Google" id="ProtNLM"/>
    </source>
</evidence>